<gene>
    <name evidence="2" type="ORF">GCM10009639_47610</name>
</gene>
<feature type="chain" id="PRO_5045080274" evidence="1">
    <location>
        <begin position="24"/>
        <end position="67"/>
    </location>
</feature>
<feature type="signal peptide" evidence="1">
    <location>
        <begin position="1"/>
        <end position="23"/>
    </location>
</feature>
<organism evidence="2 3">
    <name type="scientific">Kitasatospora putterlickiae</name>
    <dbReference type="NCBI Taxonomy" id="221725"/>
    <lineage>
        <taxon>Bacteria</taxon>
        <taxon>Bacillati</taxon>
        <taxon>Actinomycetota</taxon>
        <taxon>Actinomycetes</taxon>
        <taxon>Kitasatosporales</taxon>
        <taxon>Streptomycetaceae</taxon>
        <taxon>Kitasatospora</taxon>
    </lineage>
</organism>
<keyword evidence="3" id="KW-1185">Reference proteome</keyword>
<accession>A0ABP4IZD2</accession>
<dbReference type="Proteomes" id="UP001499863">
    <property type="component" value="Unassembled WGS sequence"/>
</dbReference>
<keyword evidence="1" id="KW-0732">Signal</keyword>
<protein>
    <submittedName>
        <fullName evidence="2">Uncharacterized protein</fullName>
    </submittedName>
</protein>
<dbReference type="RefSeq" id="WP_344339063.1">
    <property type="nucleotide sequence ID" value="NZ_BAAAKJ010000257.1"/>
</dbReference>
<evidence type="ECO:0000313" key="2">
    <source>
        <dbReference type="EMBL" id="GAA1403194.1"/>
    </source>
</evidence>
<evidence type="ECO:0000256" key="1">
    <source>
        <dbReference type="SAM" id="SignalP"/>
    </source>
</evidence>
<name>A0ABP4IZD2_9ACTN</name>
<comment type="caution">
    <text evidence="2">The sequence shown here is derived from an EMBL/GenBank/DDBJ whole genome shotgun (WGS) entry which is preliminary data.</text>
</comment>
<dbReference type="EMBL" id="BAAAKJ010000257">
    <property type="protein sequence ID" value="GAA1403194.1"/>
    <property type="molecule type" value="Genomic_DNA"/>
</dbReference>
<evidence type="ECO:0000313" key="3">
    <source>
        <dbReference type="Proteomes" id="UP001499863"/>
    </source>
</evidence>
<sequence>MTSRRILAALALAAAALSGWITANTFNEPAPADAAQVTAFNDGWTDAMADACQQGSAYACKWLSTTR</sequence>
<reference evidence="3" key="1">
    <citation type="journal article" date="2019" name="Int. J. Syst. Evol. Microbiol.">
        <title>The Global Catalogue of Microorganisms (GCM) 10K type strain sequencing project: providing services to taxonomists for standard genome sequencing and annotation.</title>
        <authorList>
            <consortium name="The Broad Institute Genomics Platform"/>
            <consortium name="The Broad Institute Genome Sequencing Center for Infectious Disease"/>
            <person name="Wu L."/>
            <person name="Ma J."/>
        </authorList>
    </citation>
    <scope>NUCLEOTIDE SEQUENCE [LARGE SCALE GENOMIC DNA]</scope>
    <source>
        <strain evidence="3">JCM 12393</strain>
    </source>
</reference>
<proteinExistence type="predicted"/>